<organism evidence="2 3">
    <name type="scientific">Capillimicrobium parvum</name>
    <dbReference type="NCBI Taxonomy" id="2884022"/>
    <lineage>
        <taxon>Bacteria</taxon>
        <taxon>Bacillati</taxon>
        <taxon>Actinomycetota</taxon>
        <taxon>Thermoleophilia</taxon>
        <taxon>Solirubrobacterales</taxon>
        <taxon>Capillimicrobiaceae</taxon>
        <taxon>Capillimicrobium</taxon>
    </lineage>
</organism>
<dbReference type="PANTHER" id="PTHR34448">
    <property type="entry name" value="AMINOPEPTIDASE"/>
    <property type="match status" value="1"/>
</dbReference>
<dbReference type="AlphaFoldDB" id="A0A9E6XWY5"/>
<gene>
    <name evidence="2" type="primary">nicX_1</name>
    <name evidence="2" type="ORF">DSM104329_02297</name>
</gene>
<proteinExistence type="predicted"/>
<dbReference type="EMBL" id="CP087164">
    <property type="protein sequence ID" value="UGS35900.1"/>
    <property type="molecule type" value="Genomic_DNA"/>
</dbReference>
<reference evidence="2" key="1">
    <citation type="journal article" date="2022" name="Int. J. Syst. Evol. Microbiol.">
        <title>Pseudomonas aegrilactucae sp. nov. and Pseudomonas morbosilactucae sp. nov., pathogens causing bacterial rot of lettuce in Japan.</title>
        <authorList>
            <person name="Sawada H."/>
            <person name="Fujikawa T."/>
            <person name="Satou M."/>
        </authorList>
    </citation>
    <scope>NUCLEOTIDE SEQUENCE</scope>
    <source>
        <strain evidence="2">0166_1</strain>
    </source>
</reference>
<dbReference type="GO" id="GO:0047075">
    <property type="term" value="F:2,5-dihydroxypyridine 5,6-dioxygenase activity"/>
    <property type="evidence" value="ECO:0007669"/>
    <property type="project" value="UniProtKB-EC"/>
</dbReference>
<dbReference type="PANTHER" id="PTHR34448:SF1">
    <property type="entry name" value="BLL6088 PROTEIN"/>
    <property type="match status" value="1"/>
</dbReference>
<protein>
    <submittedName>
        <fullName evidence="2">2,5-dihydroxypyridine 5,6-dioxygenase</fullName>
        <ecNumber evidence="2">1.13.11.9</ecNumber>
    </submittedName>
</protein>
<dbReference type="RefSeq" id="WP_259315580.1">
    <property type="nucleotide sequence ID" value="NZ_CP087164.1"/>
</dbReference>
<evidence type="ECO:0000313" key="2">
    <source>
        <dbReference type="EMBL" id="UGS35900.1"/>
    </source>
</evidence>
<dbReference type="SUPFAM" id="SSF144052">
    <property type="entry name" value="Thermophilic metalloprotease-like"/>
    <property type="match status" value="1"/>
</dbReference>
<dbReference type="Proteomes" id="UP001162834">
    <property type="component" value="Chromosome"/>
</dbReference>
<evidence type="ECO:0000313" key="3">
    <source>
        <dbReference type="Proteomes" id="UP001162834"/>
    </source>
</evidence>
<sequence length="354" mass="37530">MTEWRWVQPFRDHLDRCDLREGEVVALLSESASRALLVETARLAAQSLGAQVVDVVVPTPANPHPVAIRSTGASQALQGNRAALAALAAADLVVDCTLEGLLHAPELPQVLGGGARVLMISNEHPEHFERYRWDPDLPRRVELGRTWMAGAGELRVTSAAGTDLTIGLAGAFVAGSTGITDGPGSIAHWPGGLVAAFPAAGSVAGRLVLAPGDLNLTFKRYVEAPVVLEIADDHIVAIEGHGVDALLFASYLEAFDDDAARATSHVGWGMNPGARWDYLELYDKADVNGTEARAYAGNFLYSTGANEHAGRFTAGHFDLPLRACTLHLDGRPVVVDGVLVPELLVALPDPTLEI</sequence>
<dbReference type="InterPro" id="IPR052170">
    <property type="entry name" value="M29_Exopeptidase"/>
</dbReference>
<keyword evidence="1" id="KW-0479">Metal-binding</keyword>
<accession>A0A9E6XWY5</accession>
<keyword evidence="2" id="KW-0560">Oxidoreductase</keyword>
<dbReference type="InterPro" id="IPR058739">
    <property type="entry name" value="NicX"/>
</dbReference>
<evidence type="ECO:0000256" key="1">
    <source>
        <dbReference type="ARBA" id="ARBA00022723"/>
    </source>
</evidence>
<dbReference type="EC" id="1.13.11.9" evidence="2"/>
<keyword evidence="3" id="KW-1185">Reference proteome</keyword>
<name>A0A9E6XWY5_9ACTN</name>
<dbReference type="Pfam" id="PF26233">
    <property type="entry name" value="NicX"/>
    <property type="match status" value="1"/>
</dbReference>
<dbReference type="GO" id="GO:0046872">
    <property type="term" value="F:metal ion binding"/>
    <property type="evidence" value="ECO:0007669"/>
    <property type="project" value="UniProtKB-KW"/>
</dbReference>
<dbReference type="KEGG" id="sbae:DSM104329_02297"/>